<evidence type="ECO:0000313" key="4">
    <source>
        <dbReference type="EMBL" id="KAL0058288.1"/>
    </source>
</evidence>
<feature type="compositionally biased region" description="Low complexity" evidence="2">
    <location>
        <begin position="11"/>
        <end position="25"/>
    </location>
</feature>
<feature type="domain" description="Protein kinase" evidence="3">
    <location>
        <begin position="138"/>
        <end position="351"/>
    </location>
</feature>
<organism evidence="4 5">
    <name type="scientific">Marasmius tenuissimus</name>
    <dbReference type="NCBI Taxonomy" id="585030"/>
    <lineage>
        <taxon>Eukaryota</taxon>
        <taxon>Fungi</taxon>
        <taxon>Dikarya</taxon>
        <taxon>Basidiomycota</taxon>
        <taxon>Agaricomycotina</taxon>
        <taxon>Agaricomycetes</taxon>
        <taxon>Agaricomycetidae</taxon>
        <taxon>Agaricales</taxon>
        <taxon>Marasmiineae</taxon>
        <taxon>Marasmiaceae</taxon>
        <taxon>Marasmius</taxon>
    </lineage>
</organism>
<sequence>MASTTHHQHNNIHGGNNNNNFANGIQNIHKGRDWLQNNSTGQIHVNNYGHEDSDDEDDEGRPLLPKELQKELRAFKRQRTGELSDDELQKIDGQEYLDRWQRMIISDLPGNTLSPADKNAILDAMIRLSKVSGLSPKCLSIQDVGIKDLNPVPLQAAEDENAELETLKGKIDNLDVTVKALKQAGPDDKELGMLLKHALAWQKLNHSNIVPFLGLYYYDESRSRVCLVYQWIEQLSLDEHAIDNKEGFAKGILDGVKHLHNENIIHGDLRRSSLLAPRGKPPRIADLGLTQVLGKNAKSDRYQCARVLYKEVFGGALSTKKPPTIPLGMSDGMWEVIKEWLRTDTSSQSTI</sequence>
<feature type="region of interest" description="Disordered" evidence="2">
    <location>
        <begin position="1"/>
        <end position="25"/>
    </location>
</feature>
<evidence type="ECO:0000256" key="2">
    <source>
        <dbReference type="SAM" id="MobiDB-lite"/>
    </source>
</evidence>
<feature type="region of interest" description="Disordered" evidence="2">
    <location>
        <begin position="39"/>
        <end position="62"/>
    </location>
</feature>
<dbReference type="SUPFAM" id="SSF56112">
    <property type="entry name" value="Protein kinase-like (PK-like)"/>
    <property type="match status" value="1"/>
</dbReference>
<dbReference type="InterPro" id="IPR001245">
    <property type="entry name" value="Ser-Thr/Tyr_kinase_cat_dom"/>
</dbReference>
<dbReference type="Proteomes" id="UP001437256">
    <property type="component" value="Unassembled WGS sequence"/>
</dbReference>
<gene>
    <name evidence="4" type="ORF">AAF712_015039</name>
</gene>
<dbReference type="InterPro" id="IPR000719">
    <property type="entry name" value="Prot_kinase_dom"/>
</dbReference>
<evidence type="ECO:0000256" key="1">
    <source>
        <dbReference type="SAM" id="Coils"/>
    </source>
</evidence>
<feature type="compositionally biased region" description="Basic residues" evidence="2">
    <location>
        <begin position="1"/>
        <end position="10"/>
    </location>
</feature>
<evidence type="ECO:0000259" key="3">
    <source>
        <dbReference type="PROSITE" id="PS50011"/>
    </source>
</evidence>
<dbReference type="Gene3D" id="1.10.510.10">
    <property type="entry name" value="Transferase(Phosphotransferase) domain 1"/>
    <property type="match status" value="1"/>
</dbReference>
<accession>A0ABR2ZAG2</accession>
<protein>
    <recommendedName>
        <fullName evidence="3">Protein kinase domain-containing protein</fullName>
    </recommendedName>
</protein>
<feature type="coiled-coil region" evidence="1">
    <location>
        <begin position="154"/>
        <end position="184"/>
    </location>
</feature>
<dbReference type="PANTHER" id="PTHR47975:SF70">
    <property type="entry name" value="PROTEIN KINASE DOMAIN-CONTAINING PROTEIN"/>
    <property type="match status" value="1"/>
</dbReference>
<keyword evidence="5" id="KW-1185">Reference proteome</keyword>
<dbReference type="PROSITE" id="PS50011">
    <property type="entry name" value="PROTEIN_KINASE_DOM"/>
    <property type="match status" value="1"/>
</dbReference>
<dbReference type="Pfam" id="PF07714">
    <property type="entry name" value="PK_Tyr_Ser-Thr"/>
    <property type="match status" value="1"/>
</dbReference>
<dbReference type="InterPro" id="IPR011009">
    <property type="entry name" value="Kinase-like_dom_sf"/>
</dbReference>
<keyword evidence="1" id="KW-0175">Coiled coil</keyword>
<dbReference type="EMBL" id="JBBXMP010000336">
    <property type="protein sequence ID" value="KAL0058288.1"/>
    <property type="molecule type" value="Genomic_DNA"/>
</dbReference>
<reference evidence="4 5" key="1">
    <citation type="submission" date="2024-05" db="EMBL/GenBank/DDBJ databases">
        <title>A draft genome resource for the thread blight pathogen Marasmius tenuissimus strain MS-2.</title>
        <authorList>
            <person name="Yulfo-Soto G.E."/>
            <person name="Baruah I.K."/>
            <person name="Amoako-Attah I."/>
            <person name="Bukari Y."/>
            <person name="Meinhardt L.W."/>
            <person name="Bailey B.A."/>
            <person name="Cohen S.P."/>
        </authorList>
    </citation>
    <scope>NUCLEOTIDE SEQUENCE [LARGE SCALE GENOMIC DNA]</scope>
    <source>
        <strain evidence="4 5">MS-2</strain>
    </source>
</reference>
<name>A0ABR2ZAG2_9AGAR</name>
<comment type="caution">
    <text evidence="4">The sequence shown here is derived from an EMBL/GenBank/DDBJ whole genome shotgun (WGS) entry which is preliminary data.</text>
</comment>
<proteinExistence type="predicted"/>
<dbReference type="PANTHER" id="PTHR47975">
    <property type="entry name" value="S-LOCUS LECTIN KINASE FAMILY PROTEIN"/>
    <property type="match status" value="1"/>
</dbReference>
<evidence type="ECO:0000313" key="5">
    <source>
        <dbReference type="Proteomes" id="UP001437256"/>
    </source>
</evidence>